<evidence type="ECO:0000256" key="3">
    <source>
        <dbReference type="ARBA" id="ARBA00022490"/>
    </source>
</evidence>
<name>A0A9D0ZZU6_9FIRM</name>
<evidence type="ECO:0000256" key="7">
    <source>
        <dbReference type="ARBA" id="ARBA00023125"/>
    </source>
</evidence>
<dbReference type="GO" id="GO:0005737">
    <property type="term" value="C:cytoplasm"/>
    <property type="evidence" value="ECO:0007669"/>
    <property type="project" value="UniProtKB-SubCell"/>
</dbReference>
<dbReference type="AlphaFoldDB" id="A0A9D0ZZU6"/>
<dbReference type="Pfam" id="PF00072">
    <property type="entry name" value="Response_reg"/>
    <property type="match status" value="1"/>
</dbReference>
<keyword evidence="6" id="KW-0805">Transcription regulation</keyword>
<evidence type="ECO:0000256" key="9">
    <source>
        <dbReference type="ARBA" id="ARBA00024867"/>
    </source>
</evidence>
<evidence type="ECO:0000313" key="15">
    <source>
        <dbReference type="Proteomes" id="UP000886886"/>
    </source>
</evidence>
<feature type="domain" description="Response regulatory" evidence="13">
    <location>
        <begin position="3"/>
        <end position="121"/>
    </location>
</feature>
<dbReference type="Proteomes" id="UP000886886">
    <property type="component" value="Unassembled WGS sequence"/>
</dbReference>
<dbReference type="GO" id="GO:0000160">
    <property type="term" value="P:phosphorelay signal transduction system"/>
    <property type="evidence" value="ECO:0007669"/>
    <property type="project" value="UniProtKB-KW"/>
</dbReference>
<dbReference type="PANTHER" id="PTHR42713">
    <property type="entry name" value="HISTIDINE KINASE-RELATED"/>
    <property type="match status" value="1"/>
</dbReference>
<dbReference type="SMART" id="SM00448">
    <property type="entry name" value="REC"/>
    <property type="match status" value="1"/>
</dbReference>
<dbReference type="InterPro" id="IPR009057">
    <property type="entry name" value="Homeodomain-like_sf"/>
</dbReference>
<comment type="function">
    <text evidence="9">May play the central regulatory role in sporulation. It may be an element of the effector pathway responsible for the activation of sporulation genes in response to nutritional stress. Spo0A may act in concert with spo0H (a sigma factor) to control the expression of some genes that are critical to the sporulation process.</text>
</comment>
<dbReference type="Gene3D" id="3.40.50.2300">
    <property type="match status" value="1"/>
</dbReference>
<dbReference type="PROSITE" id="PS01124">
    <property type="entry name" value="HTH_ARAC_FAMILY_2"/>
    <property type="match status" value="1"/>
</dbReference>
<proteinExistence type="predicted"/>
<feature type="coiled-coil region" evidence="11">
    <location>
        <begin position="110"/>
        <end position="143"/>
    </location>
</feature>
<dbReference type="PROSITE" id="PS50110">
    <property type="entry name" value="RESPONSE_REGULATORY"/>
    <property type="match status" value="1"/>
</dbReference>
<keyword evidence="5" id="KW-0902">Two-component regulatory system</keyword>
<evidence type="ECO:0000256" key="1">
    <source>
        <dbReference type="ARBA" id="ARBA00004496"/>
    </source>
</evidence>
<gene>
    <name evidence="14" type="ORF">IAB26_15025</name>
</gene>
<evidence type="ECO:0000256" key="2">
    <source>
        <dbReference type="ARBA" id="ARBA00018672"/>
    </source>
</evidence>
<feature type="domain" description="HTH araC/xylS-type" evidence="12">
    <location>
        <begin position="408"/>
        <end position="506"/>
    </location>
</feature>
<evidence type="ECO:0000256" key="4">
    <source>
        <dbReference type="ARBA" id="ARBA00022553"/>
    </source>
</evidence>
<keyword evidence="4 10" id="KW-0597">Phosphoprotein</keyword>
<dbReference type="InterPro" id="IPR001789">
    <property type="entry name" value="Sig_transdc_resp-reg_receiver"/>
</dbReference>
<feature type="modified residue" description="4-aspartylphosphate" evidence="10">
    <location>
        <position position="56"/>
    </location>
</feature>
<evidence type="ECO:0000256" key="10">
    <source>
        <dbReference type="PROSITE-ProRule" id="PRU00169"/>
    </source>
</evidence>
<dbReference type="InterPro" id="IPR011006">
    <property type="entry name" value="CheY-like_superfamily"/>
</dbReference>
<dbReference type="Gene3D" id="1.10.10.60">
    <property type="entry name" value="Homeodomain-like"/>
    <property type="match status" value="2"/>
</dbReference>
<dbReference type="SMART" id="SM00342">
    <property type="entry name" value="HTH_ARAC"/>
    <property type="match status" value="1"/>
</dbReference>
<organism evidence="14 15">
    <name type="scientific">Candidatus Limivivens merdigallinarum</name>
    <dbReference type="NCBI Taxonomy" id="2840859"/>
    <lineage>
        <taxon>Bacteria</taxon>
        <taxon>Bacillati</taxon>
        <taxon>Bacillota</taxon>
        <taxon>Clostridia</taxon>
        <taxon>Lachnospirales</taxon>
        <taxon>Lachnospiraceae</taxon>
        <taxon>Lachnospiraceae incertae sedis</taxon>
        <taxon>Candidatus Limivivens</taxon>
    </lineage>
</organism>
<evidence type="ECO:0000256" key="6">
    <source>
        <dbReference type="ARBA" id="ARBA00023015"/>
    </source>
</evidence>
<reference evidence="14" key="1">
    <citation type="submission" date="2020-10" db="EMBL/GenBank/DDBJ databases">
        <authorList>
            <person name="Gilroy R."/>
        </authorList>
    </citation>
    <scope>NUCLEOTIDE SEQUENCE</scope>
    <source>
        <strain evidence="14">ChiSjej3B21-11622</strain>
    </source>
</reference>
<keyword evidence="11" id="KW-0175">Coiled coil</keyword>
<dbReference type="CDD" id="cd17536">
    <property type="entry name" value="REC_YesN-like"/>
    <property type="match status" value="1"/>
</dbReference>
<reference evidence="14" key="2">
    <citation type="journal article" date="2021" name="PeerJ">
        <title>Extensive microbial diversity within the chicken gut microbiome revealed by metagenomics and culture.</title>
        <authorList>
            <person name="Gilroy R."/>
            <person name="Ravi A."/>
            <person name="Getino M."/>
            <person name="Pursley I."/>
            <person name="Horton D.L."/>
            <person name="Alikhan N.F."/>
            <person name="Baker D."/>
            <person name="Gharbi K."/>
            <person name="Hall N."/>
            <person name="Watson M."/>
            <person name="Adriaenssens E.M."/>
            <person name="Foster-Nyarko E."/>
            <person name="Jarju S."/>
            <person name="Secka A."/>
            <person name="Antonio M."/>
            <person name="Oren A."/>
            <person name="Chaudhuri R.R."/>
            <person name="La Ragione R."/>
            <person name="Hildebrand F."/>
            <person name="Pallen M.J."/>
        </authorList>
    </citation>
    <scope>NUCLEOTIDE SEQUENCE</scope>
    <source>
        <strain evidence="14">ChiSjej3B21-11622</strain>
    </source>
</reference>
<accession>A0A9D0ZZU6</accession>
<keyword evidence="3" id="KW-0963">Cytoplasm</keyword>
<dbReference type="GO" id="GO:0003700">
    <property type="term" value="F:DNA-binding transcription factor activity"/>
    <property type="evidence" value="ECO:0007669"/>
    <property type="project" value="InterPro"/>
</dbReference>
<comment type="caution">
    <text evidence="14">The sequence shown here is derived from an EMBL/GenBank/DDBJ whole genome shotgun (WGS) entry which is preliminary data.</text>
</comment>
<evidence type="ECO:0000256" key="8">
    <source>
        <dbReference type="ARBA" id="ARBA00023163"/>
    </source>
</evidence>
<sequence>MYTYIIIDDERLIRLGLISKVKEIKSEEFTCIGEAANGQEGLKLIRETKPDIVITDMKMAKMDGVEFLQRLQQEQPGIPVIVISGYKAFDYMNQAIEHGVVGYVLKPFSSEELEKQLLKAVARLEEQRSIVRMQEKTDRLEKRMEGMEFLKLIIEPWNVEHEESGQYAVNHWHIFVSIYMNLPEGLNFLRECVCRYYGKEGYLLLENPGINGQYFLLFDAGEEAALDQMAEKLPECFALMKRKQEEGKLFASVSERFHGLPLLNRAYQKNEHILRDVYLTDQYRIFYEKTYEKHKRKLFSEDELATLMRTLKYEQDGVKKAMGVFFERFSIERDSLLEIGTACKKLLAKVDEWAVENQVDTDDIMAVFYQRYRFLDHLEKMEKEISGYVNLISLSIRRKSYGDDYLYERMNQYIQENYHKKITLQTLADQFYVSAAQCSNILKERMKKGLNVYLLEIRIEKAKELLDNTSMSAEQISKEVGYPNPKYFFRMFKQVTTFTPIEYRNRRK</sequence>
<dbReference type="InterPro" id="IPR051552">
    <property type="entry name" value="HptR"/>
</dbReference>
<dbReference type="Pfam" id="PF12833">
    <property type="entry name" value="HTH_18"/>
    <property type="match status" value="1"/>
</dbReference>
<evidence type="ECO:0000256" key="5">
    <source>
        <dbReference type="ARBA" id="ARBA00023012"/>
    </source>
</evidence>
<protein>
    <recommendedName>
        <fullName evidence="2">Stage 0 sporulation protein A homolog</fullName>
    </recommendedName>
</protein>
<evidence type="ECO:0000259" key="12">
    <source>
        <dbReference type="PROSITE" id="PS01124"/>
    </source>
</evidence>
<comment type="subcellular location">
    <subcellularLocation>
        <location evidence="1">Cytoplasm</location>
    </subcellularLocation>
</comment>
<keyword evidence="8" id="KW-0804">Transcription</keyword>
<dbReference type="EMBL" id="DVFT01000222">
    <property type="protein sequence ID" value="HIQ97860.1"/>
    <property type="molecule type" value="Genomic_DNA"/>
</dbReference>
<dbReference type="PANTHER" id="PTHR42713:SF3">
    <property type="entry name" value="TRANSCRIPTIONAL REGULATORY PROTEIN HPTR"/>
    <property type="match status" value="1"/>
</dbReference>
<dbReference type="SUPFAM" id="SSF52172">
    <property type="entry name" value="CheY-like"/>
    <property type="match status" value="1"/>
</dbReference>
<evidence type="ECO:0000313" key="14">
    <source>
        <dbReference type="EMBL" id="HIQ97860.1"/>
    </source>
</evidence>
<keyword evidence="7" id="KW-0238">DNA-binding</keyword>
<dbReference type="SUPFAM" id="SSF46689">
    <property type="entry name" value="Homeodomain-like"/>
    <property type="match status" value="1"/>
</dbReference>
<evidence type="ECO:0000259" key="13">
    <source>
        <dbReference type="PROSITE" id="PS50110"/>
    </source>
</evidence>
<dbReference type="InterPro" id="IPR018060">
    <property type="entry name" value="HTH_AraC"/>
</dbReference>
<evidence type="ECO:0000256" key="11">
    <source>
        <dbReference type="SAM" id="Coils"/>
    </source>
</evidence>
<dbReference type="GO" id="GO:0043565">
    <property type="term" value="F:sequence-specific DNA binding"/>
    <property type="evidence" value="ECO:0007669"/>
    <property type="project" value="InterPro"/>
</dbReference>